<evidence type="ECO:0008006" key="2">
    <source>
        <dbReference type="Google" id="ProtNLM"/>
    </source>
</evidence>
<dbReference type="EMBL" id="AP026866">
    <property type="protein sequence ID" value="BDS07492.1"/>
    <property type="molecule type" value="Genomic_DNA"/>
</dbReference>
<dbReference type="KEGG" id="osu:NT6N_25320"/>
<name>A0AAT9FMZ4_9BACT</name>
<evidence type="ECO:0000313" key="1">
    <source>
        <dbReference type="EMBL" id="BDS07492.1"/>
    </source>
</evidence>
<gene>
    <name evidence="1" type="ORF">NT6N_25320</name>
</gene>
<protein>
    <recommendedName>
        <fullName evidence="2">CdiI immunity protein domain-containing protein</fullName>
    </recommendedName>
</protein>
<organism evidence="1">
    <name type="scientific">Oceaniferula spumae</name>
    <dbReference type="NCBI Taxonomy" id="2979115"/>
    <lineage>
        <taxon>Bacteria</taxon>
        <taxon>Pseudomonadati</taxon>
        <taxon>Verrucomicrobiota</taxon>
        <taxon>Verrucomicrobiia</taxon>
        <taxon>Verrucomicrobiales</taxon>
        <taxon>Verrucomicrobiaceae</taxon>
        <taxon>Oceaniferula</taxon>
    </lineage>
</organism>
<accession>A0AAT9FMZ4</accession>
<proteinExistence type="predicted"/>
<reference evidence="1" key="1">
    <citation type="submission" date="2024-07" db="EMBL/GenBank/DDBJ databases">
        <title>Complete genome sequence of Verrucomicrobiaceae bacterium NT6N.</title>
        <authorList>
            <person name="Huang C."/>
            <person name="Takami H."/>
            <person name="Hamasaki K."/>
        </authorList>
    </citation>
    <scope>NUCLEOTIDE SEQUENCE</scope>
    <source>
        <strain evidence="1">NT6N</strain>
    </source>
</reference>
<dbReference type="AlphaFoldDB" id="A0AAT9FMZ4"/>
<sequence>MTFANNKYMRHPTAQAIEKFNRLFDIDDDSYIQDWEIEAADPGKIDQYLQCYSNSVENDDERFTLMALILGAYEEYHAMNPPDAEHWPKIRSILLADMEIHRDHIDYYQCNDDGDEDGCFPITPLMRSIAIQ</sequence>